<protein>
    <submittedName>
        <fullName evidence="1">Uncharacterized protein</fullName>
    </submittedName>
</protein>
<reference evidence="1 2" key="1">
    <citation type="submission" date="2011-11" db="EMBL/GenBank/DDBJ databases">
        <authorList>
            <person name="Weinstock G."/>
            <person name="Sodergren E."/>
            <person name="Clifton S."/>
            <person name="Fulton L."/>
            <person name="Fulton B."/>
            <person name="Courtney L."/>
            <person name="Fronick C."/>
            <person name="Harrison M."/>
            <person name="Strong C."/>
            <person name="Farmer C."/>
            <person name="Delahaunty K."/>
            <person name="Markovic C."/>
            <person name="Hall O."/>
            <person name="Minx P."/>
            <person name="Tomlinson C."/>
            <person name="Mitreva M."/>
            <person name="Hou S."/>
            <person name="Chen J."/>
            <person name="Wollam A."/>
            <person name="Pepin K.H."/>
            <person name="Johnson M."/>
            <person name="Bhonagiri V."/>
            <person name="Zhang X."/>
            <person name="Suruliraj S."/>
            <person name="Warren W."/>
            <person name="Chinwalla A."/>
            <person name="Mardis E.R."/>
            <person name="Wilson R.K."/>
        </authorList>
    </citation>
    <scope>NUCLEOTIDE SEQUENCE [LARGE SCALE GENOMIC DNA]</scope>
    <source>
        <strain evidence="1 2">YIT 11816</strain>
    </source>
</reference>
<keyword evidence="2" id="KW-1185">Reference proteome</keyword>
<dbReference type="AlphaFoldDB" id="H3KI84"/>
<evidence type="ECO:0000313" key="1">
    <source>
        <dbReference type="EMBL" id="EHY30168.1"/>
    </source>
</evidence>
<dbReference type="HOGENOM" id="CLU_3141501_0_0_4"/>
<organism evidence="1 2">
    <name type="scientific">Sutterella parvirubra YIT 11816</name>
    <dbReference type="NCBI Taxonomy" id="762967"/>
    <lineage>
        <taxon>Bacteria</taxon>
        <taxon>Pseudomonadati</taxon>
        <taxon>Pseudomonadota</taxon>
        <taxon>Betaproteobacteria</taxon>
        <taxon>Burkholderiales</taxon>
        <taxon>Sutterellaceae</taxon>
        <taxon>Sutterella</taxon>
    </lineage>
</organism>
<dbReference type="Proteomes" id="UP000004956">
    <property type="component" value="Unassembled WGS sequence"/>
</dbReference>
<dbReference type="STRING" id="762967.HMPREF9440_02485"/>
<accession>H3KI84</accession>
<name>H3KI84_9BURK</name>
<dbReference type="EMBL" id="AFBQ01000383">
    <property type="protein sequence ID" value="EHY30168.1"/>
    <property type="molecule type" value="Genomic_DNA"/>
</dbReference>
<proteinExistence type="predicted"/>
<comment type="caution">
    <text evidence="1">The sequence shown here is derived from an EMBL/GenBank/DDBJ whole genome shotgun (WGS) entry which is preliminary data.</text>
</comment>
<sequence length="49" mass="5443">MLLAVRCMNVGRGGRLVVEVEILAVCSRSRRMRTPTVGGRARRFRRAGA</sequence>
<evidence type="ECO:0000313" key="2">
    <source>
        <dbReference type="Proteomes" id="UP000004956"/>
    </source>
</evidence>
<gene>
    <name evidence="1" type="ORF">HMPREF9440_02485</name>
</gene>